<dbReference type="GO" id="GO:0006612">
    <property type="term" value="P:protein targeting to membrane"/>
    <property type="evidence" value="ECO:0007669"/>
    <property type="project" value="TreeGrafter"/>
</dbReference>
<comment type="similarity">
    <text evidence="2">Belongs to the VPS37 family.</text>
</comment>
<dbReference type="SUPFAM" id="SSF140111">
    <property type="entry name" value="Endosomal sorting complex assembly domain"/>
    <property type="match status" value="1"/>
</dbReference>
<evidence type="ECO:0000259" key="8">
    <source>
        <dbReference type="PROSITE" id="PS51314"/>
    </source>
</evidence>
<comment type="subcellular location">
    <subcellularLocation>
        <location evidence="1">Endosome</location>
    </subcellularLocation>
</comment>
<feature type="region of interest" description="Disordered" evidence="7">
    <location>
        <begin position="1"/>
        <end position="62"/>
    </location>
</feature>
<dbReference type="InterPro" id="IPR009851">
    <property type="entry name" value="Mod_r"/>
</dbReference>
<evidence type="ECO:0000256" key="7">
    <source>
        <dbReference type="SAM" id="MobiDB-lite"/>
    </source>
</evidence>
<name>A0AAQ3M188_9PEZI</name>
<dbReference type="AlphaFoldDB" id="A0AAQ3M188"/>
<keyword evidence="5 6" id="KW-0653">Protein transport</keyword>
<keyword evidence="10" id="KW-1185">Reference proteome</keyword>
<feature type="compositionally biased region" description="Pro residues" evidence="7">
    <location>
        <begin position="20"/>
        <end position="29"/>
    </location>
</feature>
<gene>
    <name evidence="9" type="ORF">R9X50_00248300</name>
</gene>
<evidence type="ECO:0000256" key="5">
    <source>
        <dbReference type="ARBA" id="ARBA00022927"/>
    </source>
</evidence>
<evidence type="ECO:0000256" key="6">
    <source>
        <dbReference type="PROSITE-ProRule" id="PRU00646"/>
    </source>
</evidence>
<feature type="domain" description="VPS37 C-terminal" evidence="8">
    <location>
        <begin position="167"/>
        <end position="256"/>
    </location>
</feature>
<protein>
    <recommendedName>
        <fullName evidence="8">VPS37 C-terminal domain-containing protein</fullName>
    </recommendedName>
</protein>
<dbReference type="GO" id="GO:0006623">
    <property type="term" value="P:protein targeting to vacuole"/>
    <property type="evidence" value="ECO:0007669"/>
    <property type="project" value="TreeGrafter"/>
</dbReference>
<dbReference type="Proteomes" id="UP001303373">
    <property type="component" value="Chromosome 3"/>
</dbReference>
<dbReference type="GO" id="GO:0000813">
    <property type="term" value="C:ESCRT I complex"/>
    <property type="evidence" value="ECO:0007669"/>
    <property type="project" value="UniProtKB-ARBA"/>
</dbReference>
<feature type="compositionally biased region" description="Pro residues" evidence="7">
    <location>
        <begin position="37"/>
        <end position="48"/>
    </location>
</feature>
<evidence type="ECO:0000313" key="9">
    <source>
        <dbReference type="EMBL" id="WPG99664.1"/>
    </source>
</evidence>
<evidence type="ECO:0000256" key="3">
    <source>
        <dbReference type="ARBA" id="ARBA00022448"/>
    </source>
</evidence>
<proteinExistence type="inferred from homology"/>
<evidence type="ECO:0000256" key="4">
    <source>
        <dbReference type="ARBA" id="ARBA00022753"/>
    </source>
</evidence>
<dbReference type="PROSITE" id="PS51314">
    <property type="entry name" value="VPS37_C"/>
    <property type="match status" value="1"/>
</dbReference>
<accession>A0AAQ3M188</accession>
<keyword evidence="4" id="KW-0967">Endosome</keyword>
<dbReference type="EMBL" id="CP138582">
    <property type="protein sequence ID" value="WPG99664.1"/>
    <property type="molecule type" value="Genomic_DNA"/>
</dbReference>
<keyword evidence="3 6" id="KW-0813">Transport</keyword>
<dbReference type="PANTHER" id="PTHR13678:SF2">
    <property type="entry name" value="VACUOLAR PROTEIN SORTING-ASSOCIATED PROTEIN 37A"/>
    <property type="match status" value="1"/>
</dbReference>
<dbReference type="PANTHER" id="PTHR13678">
    <property type="entry name" value="VACUOLAR PROTEIN SORTING-ASSOCIATED PROTEIN 37"/>
    <property type="match status" value="1"/>
</dbReference>
<dbReference type="GO" id="GO:0043162">
    <property type="term" value="P:ubiquitin-dependent protein catabolic process via the multivesicular body sorting pathway"/>
    <property type="evidence" value="ECO:0007669"/>
    <property type="project" value="UniProtKB-ARBA"/>
</dbReference>
<dbReference type="InterPro" id="IPR037202">
    <property type="entry name" value="ESCRT_assembly_dom"/>
</dbReference>
<sequence length="256" mass="28179">MSFMNSPAHIAPSQPSPYSATPPAPPPKPSTSSTPQTAPPRPPPPPGQAPNEPHELDGSDNTKILYQSPHHAEAPHIPAIEPSWVPEALKEKTTTDLHALLQDQSLLSAILDNPESTHPAVKASQATLQPLVGSNLVLAASLSQLEAQLTHQRTQTQSRLLALRALEQQHRGKLAETEKALQAFSPMALYQRLNASVQEQDALIKGLEESWLEESGLVGEREVNDFLRRVRDGKKTAFLRKERKERWDEGRVGGWR</sequence>
<evidence type="ECO:0000256" key="1">
    <source>
        <dbReference type="ARBA" id="ARBA00004177"/>
    </source>
</evidence>
<evidence type="ECO:0000256" key="2">
    <source>
        <dbReference type="ARBA" id="ARBA00007617"/>
    </source>
</evidence>
<organism evidence="9 10">
    <name type="scientific">Acrodontium crateriforme</name>
    <dbReference type="NCBI Taxonomy" id="150365"/>
    <lineage>
        <taxon>Eukaryota</taxon>
        <taxon>Fungi</taxon>
        <taxon>Dikarya</taxon>
        <taxon>Ascomycota</taxon>
        <taxon>Pezizomycotina</taxon>
        <taxon>Dothideomycetes</taxon>
        <taxon>Dothideomycetidae</taxon>
        <taxon>Mycosphaerellales</taxon>
        <taxon>Teratosphaeriaceae</taxon>
        <taxon>Acrodontium</taxon>
    </lineage>
</organism>
<evidence type="ECO:0000313" key="10">
    <source>
        <dbReference type="Proteomes" id="UP001303373"/>
    </source>
</evidence>
<reference evidence="9 10" key="1">
    <citation type="submission" date="2023-11" db="EMBL/GenBank/DDBJ databases">
        <title>An acidophilic fungus is an integral part of prey digestion in a carnivorous sundew plant.</title>
        <authorList>
            <person name="Tsai I.J."/>
        </authorList>
    </citation>
    <scope>NUCLEOTIDE SEQUENCE [LARGE SCALE GENOMIC DNA]</scope>
    <source>
        <strain evidence="9">169a</strain>
    </source>
</reference>
<dbReference type="Pfam" id="PF07200">
    <property type="entry name" value="Mod_r"/>
    <property type="match status" value="1"/>
</dbReference>